<dbReference type="EMBL" id="HACA01028769">
    <property type="protein sequence ID" value="CDW46130.1"/>
    <property type="molecule type" value="Transcribed_RNA"/>
</dbReference>
<sequence length="23" mass="2742">MKHRNFKSIGYHPPHVLYLFSAV</sequence>
<proteinExistence type="predicted"/>
<name>A0A0K2V725_LEPSM</name>
<evidence type="ECO:0000313" key="1">
    <source>
        <dbReference type="EMBL" id="CDW46130.1"/>
    </source>
</evidence>
<protein>
    <submittedName>
        <fullName evidence="1">Putative LOC101858828 [Aplysia californica]</fullName>
    </submittedName>
</protein>
<organism evidence="1">
    <name type="scientific">Lepeophtheirus salmonis</name>
    <name type="common">Salmon louse</name>
    <name type="synonym">Caligus salmonis</name>
    <dbReference type="NCBI Taxonomy" id="72036"/>
    <lineage>
        <taxon>Eukaryota</taxon>
        <taxon>Metazoa</taxon>
        <taxon>Ecdysozoa</taxon>
        <taxon>Arthropoda</taxon>
        <taxon>Crustacea</taxon>
        <taxon>Multicrustacea</taxon>
        <taxon>Hexanauplia</taxon>
        <taxon>Copepoda</taxon>
        <taxon>Siphonostomatoida</taxon>
        <taxon>Caligidae</taxon>
        <taxon>Lepeophtheirus</taxon>
    </lineage>
</organism>
<accession>A0A0K2V725</accession>
<reference evidence="1" key="1">
    <citation type="submission" date="2014-05" db="EMBL/GenBank/DDBJ databases">
        <authorList>
            <person name="Chronopoulou M."/>
        </authorList>
    </citation>
    <scope>NUCLEOTIDE SEQUENCE</scope>
    <source>
        <tissue evidence="1">Whole organism</tissue>
    </source>
</reference>
<dbReference type="AlphaFoldDB" id="A0A0K2V725"/>